<feature type="compositionally biased region" description="Basic and acidic residues" evidence="1">
    <location>
        <begin position="350"/>
        <end position="363"/>
    </location>
</feature>
<dbReference type="InParanoid" id="A2DR68"/>
<dbReference type="PANTHER" id="PTHR16861:SF4">
    <property type="entry name" value="SH3 DOMAIN PROTEIN (AFU_ORTHOLOGUE AFUA_1G13610)"/>
    <property type="match status" value="1"/>
</dbReference>
<keyword evidence="2" id="KW-1133">Transmembrane helix</keyword>
<gene>
    <name evidence="3" type="ORF">TVAG_303870</name>
</gene>
<dbReference type="PANTHER" id="PTHR16861">
    <property type="entry name" value="GLYCOPROTEIN 38"/>
    <property type="match status" value="1"/>
</dbReference>
<accession>A2DR68</accession>
<feature type="region of interest" description="Disordered" evidence="1">
    <location>
        <begin position="350"/>
        <end position="369"/>
    </location>
</feature>
<dbReference type="KEGG" id="tva:4775183"/>
<evidence type="ECO:0000313" key="4">
    <source>
        <dbReference type="Proteomes" id="UP000001542"/>
    </source>
</evidence>
<feature type="transmembrane region" description="Helical" evidence="2">
    <location>
        <begin position="318"/>
        <end position="343"/>
    </location>
</feature>
<dbReference type="VEuPathDB" id="TrichDB:TVAG_303870"/>
<evidence type="ECO:0000256" key="1">
    <source>
        <dbReference type="SAM" id="MobiDB-lite"/>
    </source>
</evidence>
<keyword evidence="2" id="KW-0812">Transmembrane</keyword>
<proteinExistence type="predicted"/>
<keyword evidence="2" id="KW-0472">Membrane</keyword>
<dbReference type="RefSeq" id="XP_001329390.1">
    <property type="nucleotide sequence ID" value="XM_001329355.1"/>
</dbReference>
<protein>
    <submittedName>
        <fullName evidence="3">Uncharacterized protein</fullName>
    </submittedName>
</protein>
<evidence type="ECO:0000256" key="2">
    <source>
        <dbReference type="SAM" id="Phobius"/>
    </source>
</evidence>
<name>A2DR68_TRIV3</name>
<dbReference type="AlphaFoldDB" id="A2DR68"/>
<organism evidence="3 4">
    <name type="scientific">Trichomonas vaginalis (strain ATCC PRA-98 / G3)</name>
    <dbReference type="NCBI Taxonomy" id="412133"/>
    <lineage>
        <taxon>Eukaryota</taxon>
        <taxon>Metamonada</taxon>
        <taxon>Parabasalia</taxon>
        <taxon>Trichomonadida</taxon>
        <taxon>Trichomonadidae</taxon>
        <taxon>Trichomonas</taxon>
    </lineage>
</organism>
<keyword evidence="4" id="KW-1185">Reference proteome</keyword>
<dbReference type="EMBL" id="DS113234">
    <property type="protein sequence ID" value="EAY17167.1"/>
    <property type="molecule type" value="Genomic_DNA"/>
</dbReference>
<reference evidence="3" key="1">
    <citation type="submission" date="2006-10" db="EMBL/GenBank/DDBJ databases">
        <authorList>
            <person name="Amadeo P."/>
            <person name="Zhao Q."/>
            <person name="Wortman J."/>
            <person name="Fraser-Liggett C."/>
            <person name="Carlton J."/>
        </authorList>
    </citation>
    <scope>NUCLEOTIDE SEQUENCE</scope>
    <source>
        <strain evidence="3">G3</strain>
    </source>
</reference>
<evidence type="ECO:0000313" key="3">
    <source>
        <dbReference type="EMBL" id="EAY17167.1"/>
    </source>
</evidence>
<dbReference type="VEuPathDB" id="TrichDB:TVAGG3_0695630"/>
<reference evidence="3" key="2">
    <citation type="journal article" date="2007" name="Science">
        <title>Draft genome sequence of the sexually transmitted pathogen Trichomonas vaginalis.</title>
        <authorList>
            <person name="Carlton J.M."/>
            <person name="Hirt R.P."/>
            <person name="Silva J.C."/>
            <person name="Delcher A.L."/>
            <person name="Schatz M."/>
            <person name="Zhao Q."/>
            <person name="Wortman J.R."/>
            <person name="Bidwell S.L."/>
            <person name="Alsmark U.C.M."/>
            <person name="Besteiro S."/>
            <person name="Sicheritz-Ponten T."/>
            <person name="Noel C.J."/>
            <person name="Dacks J.B."/>
            <person name="Foster P.G."/>
            <person name="Simillion C."/>
            <person name="Van de Peer Y."/>
            <person name="Miranda-Saavedra D."/>
            <person name="Barton G.J."/>
            <person name="Westrop G.D."/>
            <person name="Mueller S."/>
            <person name="Dessi D."/>
            <person name="Fiori P.L."/>
            <person name="Ren Q."/>
            <person name="Paulsen I."/>
            <person name="Zhang H."/>
            <person name="Bastida-Corcuera F.D."/>
            <person name="Simoes-Barbosa A."/>
            <person name="Brown M.T."/>
            <person name="Hayes R.D."/>
            <person name="Mukherjee M."/>
            <person name="Okumura C.Y."/>
            <person name="Schneider R."/>
            <person name="Smith A.J."/>
            <person name="Vanacova S."/>
            <person name="Villalvazo M."/>
            <person name="Haas B.J."/>
            <person name="Pertea M."/>
            <person name="Feldblyum T.V."/>
            <person name="Utterback T.R."/>
            <person name="Shu C.L."/>
            <person name="Osoegawa K."/>
            <person name="de Jong P.J."/>
            <person name="Hrdy I."/>
            <person name="Horvathova L."/>
            <person name="Zubacova Z."/>
            <person name="Dolezal P."/>
            <person name="Malik S.B."/>
            <person name="Logsdon J.M. Jr."/>
            <person name="Henze K."/>
            <person name="Gupta A."/>
            <person name="Wang C.C."/>
            <person name="Dunne R.L."/>
            <person name="Upcroft J.A."/>
            <person name="Upcroft P."/>
            <person name="White O."/>
            <person name="Salzberg S.L."/>
            <person name="Tang P."/>
            <person name="Chiu C.-H."/>
            <person name="Lee Y.-S."/>
            <person name="Embley T.M."/>
            <person name="Coombs G.H."/>
            <person name="Mottram J.C."/>
            <person name="Tachezy J."/>
            <person name="Fraser-Liggett C.M."/>
            <person name="Johnson P.J."/>
        </authorList>
    </citation>
    <scope>NUCLEOTIDE SEQUENCE [LARGE SCALE GENOMIC DNA]</scope>
    <source>
        <strain evidence="3">G3</strain>
    </source>
</reference>
<sequence>MDLTSPFNYNGSIANCTINQSIFIASEIYGFTNSFTVENDEFICIVGNIMISSNGTIAASSVFPYYKDSTTIQKSTQSVNNPLFVLLKLSSVYVSDKSKMLMPITKLTCKQTNDACNIQIMTIPFSYAFNISDKTIAQKALISTSPEGSANLQNYQNSSTSFSTVALFAHSKMRKFDYSNDKNTEFVYYDQSTESGAITNPSGTISTRKSLFVKSTPTKSENMDSKLRISYEISTESTQASDDWLFPTILGTLSYEGGLFTLQNYDQNEKFDNSVGYTNAPIVIPDYCFETPDNSTNTTNQDKPTVKPDKLADKDKKAIIIAGASVGSIVFVVIVASLAFLIINKIKKSKNDDTDMPDEHLNATDDEVL</sequence>
<dbReference type="Proteomes" id="UP000001542">
    <property type="component" value="Unassembled WGS sequence"/>
</dbReference>